<dbReference type="InterPro" id="IPR058248">
    <property type="entry name" value="Lxx211020-like"/>
</dbReference>
<organism evidence="3 4">
    <name type="scientific">Streptomyces macrosporus</name>
    <dbReference type="NCBI Taxonomy" id="44032"/>
    <lineage>
        <taxon>Bacteria</taxon>
        <taxon>Bacillati</taxon>
        <taxon>Actinomycetota</taxon>
        <taxon>Actinomycetes</taxon>
        <taxon>Kitasatosporales</taxon>
        <taxon>Streptomycetaceae</taxon>
        <taxon>Streptomyces</taxon>
    </lineage>
</organism>
<evidence type="ECO:0000256" key="2">
    <source>
        <dbReference type="SAM" id="SignalP"/>
    </source>
</evidence>
<name>A0ABN3KK23_9ACTN</name>
<evidence type="ECO:0000256" key="1">
    <source>
        <dbReference type="SAM" id="MobiDB-lite"/>
    </source>
</evidence>
<evidence type="ECO:0000313" key="4">
    <source>
        <dbReference type="Proteomes" id="UP001501638"/>
    </source>
</evidence>
<reference evidence="3 4" key="1">
    <citation type="journal article" date="2019" name="Int. J. Syst. Evol. Microbiol.">
        <title>The Global Catalogue of Microorganisms (GCM) 10K type strain sequencing project: providing services to taxonomists for standard genome sequencing and annotation.</title>
        <authorList>
            <consortium name="The Broad Institute Genomics Platform"/>
            <consortium name="The Broad Institute Genome Sequencing Center for Infectious Disease"/>
            <person name="Wu L."/>
            <person name="Ma J."/>
        </authorList>
    </citation>
    <scope>NUCLEOTIDE SEQUENCE [LARGE SCALE GENOMIC DNA]</scope>
    <source>
        <strain evidence="3 4">JCM 6305</strain>
    </source>
</reference>
<dbReference type="EMBL" id="BAAASZ010000042">
    <property type="protein sequence ID" value="GAA2462950.1"/>
    <property type="molecule type" value="Genomic_DNA"/>
</dbReference>
<evidence type="ECO:0008006" key="5">
    <source>
        <dbReference type="Google" id="ProtNLM"/>
    </source>
</evidence>
<dbReference type="InterPro" id="IPR007410">
    <property type="entry name" value="LpqE-like"/>
</dbReference>
<dbReference type="InterPro" id="IPR036182">
    <property type="entry name" value="PCuAC_sf"/>
</dbReference>
<accession>A0ABN3KK23</accession>
<dbReference type="Gene3D" id="2.60.40.1890">
    <property type="entry name" value="PCu(A)C copper chaperone"/>
    <property type="match status" value="1"/>
</dbReference>
<protein>
    <recommendedName>
        <fullName evidence="5">Copper chaperone PCu(A)C</fullName>
    </recommendedName>
</protein>
<feature type="chain" id="PRO_5045469691" description="Copper chaperone PCu(A)C" evidence="2">
    <location>
        <begin position="29"/>
        <end position="186"/>
    </location>
</feature>
<keyword evidence="2" id="KW-0732">Signal</keyword>
<evidence type="ECO:0000313" key="3">
    <source>
        <dbReference type="EMBL" id="GAA2462950.1"/>
    </source>
</evidence>
<gene>
    <name evidence="3" type="ORF">GCM10010405_54130</name>
</gene>
<dbReference type="Pfam" id="PF04314">
    <property type="entry name" value="PCuAC"/>
    <property type="match status" value="1"/>
</dbReference>
<dbReference type="SUPFAM" id="SSF110087">
    <property type="entry name" value="DR1885-like metal-binding protein"/>
    <property type="match status" value="1"/>
</dbReference>
<dbReference type="PANTHER" id="PTHR36302:SF1">
    <property type="entry name" value="COPPER CHAPERONE PCU(A)C"/>
    <property type="match status" value="1"/>
</dbReference>
<dbReference type="PROSITE" id="PS51257">
    <property type="entry name" value="PROKAR_LIPOPROTEIN"/>
    <property type="match status" value="1"/>
</dbReference>
<dbReference type="PANTHER" id="PTHR36302">
    <property type="entry name" value="BLR7088 PROTEIN"/>
    <property type="match status" value="1"/>
</dbReference>
<sequence length="186" mass="20166">MRHPTQTIVRIRRRVLGLLLAAILAASAAGCGGGGDGEVDSPGTNARIGPVLVRYAHLAEPSDGPWETGSDVPLYVWLFNQRSPADRLVSAESPAADSITIVDADGEVIRTGVELPPEKLVELEKDRTHLVLRDVRQEIRGGDFVWVTLHFERAGSLSLQVPSQPPTYDKESPPPPLPTLTTWPEP</sequence>
<feature type="region of interest" description="Disordered" evidence="1">
    <location>
        <begin position="160"/>
        <end position="186"/>
    </location>
</feature>
<proteinExistence type="predicted"/>
<feature type="signal peptide" evidence="2">
    <location>
        <begin position="1"/>
        <end position="28"/>
    </location>
</feature>
<keyword evidence="4" id="KW-1185">Reference proteome</keyword>
<dbReference type="Proteomes" id="UP001501638">
    <property type="component" value="Unassembled WGS sequence"/>
</dbReference>
<comment type="caution">
    <text evidence="3">The sequence shown here is derived from an EMBL/GenBank/DDBJ whole genome shotgun (WGS) entry which is preliminary data.</text>
</comment>